<reference evidence="2" key="1">
    <citation type="submission" date="2018-11" db="EMBL/GenBank/DDBJ databases">
        <authorList>
            <person name="Alioto T."/>
            <person name="Alioto T."/>
        </authorList>
    </citation>
    <scope>NUCLEOTIDE SEQUENCE</scope>
</reference>
<proteinExistence type="predicted"/>
<feature type="region of interest" description="Disordered" evidence="1">
    <location>
        <begin position="1"/>
        <end position="26"/>
    </location>
</feature>
<gene>
    <name evidence="2" type="ORF">MGAL_10B000048</name>
</gene>
<dbReference type="AlphaFoldDB" id="A0A8B6EUD7"/>
<comment type="caution">
    <text evidence="2">The sequence shown here is derived from an EMBL/GenBank/DDBJ whole genome shotgun (WGS) entry which is preliminary data.</text>
</comment>
<keyword evidence="3" id="KW-1185">Reference proteome</keyword>
<sequence>MTEEENLPAQLQVPPEPLIDENQFDPESHYNTRKRKYVYASQTSDKNMQLFSSHYQQYQLQLQPETLSIDYETATNNATQTVCPGVTVKGCFFHFTQCICVLSSVKIQERKLTVSNHGSDACLEETYSLNNQLRPITTGYPKGPQASADFNNHGVCNEIPAIKVSRKTE</sequence>
<name>A0A8B6EUD7_MYTGA</name>
<dbReference type="OrthoDB" id="10385837at2759"/>
<protein>
    <submittedName>
        <fullName evidence="2">Uncharacterized protein</fullName>
    </submittedName>
</protein>
<organism evidence="2 3">
    <name type="scientific">Mytilus galloprovincialis</name>
    <name type="common">Mediterranean mussel</name>
    <dbReference type="NCBI Taxonomy" id="29158"/>
    <lineage>
        <taxon>Eukaryota</taxon>
        <taxon>Metazoa</taxon>
        <taxon>Spiralia</taxon>
        <taxon>Lophotrochozoa</taxon>
        <taxon>Mollusca</taxon>
        <taxon>Bivalvia</taxon>
        <taxon>Autobranchia</taxon>
        <taxon>Pteriomorphia</taxon>
        <taxon>Mytilida</taxon>
        <taxon>Mytiloidea</taxon>
        <taxon>Mytilidae</taxon>
        <taxon>Mytilinae</taxon>
        <taxon>Mytilus</taxon>
    </lineage>
</organism>
<evidence type="ECO:0000256" key="1">
    <source>
        <dbReference type="SAM" id="MobiDB-lite"/>
    </source>
</evidence>
<accession>A0A8B6EUD7</accession>
<evidence type="ECO:0000313" key="3">
    <source>
        <dbReference type="Proteomes" id="UP000596742"/>
    </source>
</evidence>
<evidence type="ECO:0000313" key="2">
    <source>
        <dbReference type="EMBL" id="VDI39197.1"/>
    </source>
</evidence>
<dbReference type="Proteomes" id="UP000596742">
    <property type="component" value="Unassembled WGS sequence"/>
</dbReference>
<dbReference type="EMBL" id="UYJE01005658">
    <property type="protein sequence ID" value="VDI39197.1"/>
    <property type="molecule type" value="Genomic_DNA"/>
</dbReference>